<dbReference type="InterPro" id="IPR050813">
    <property type="entry name" value="Sigma-70_Factor"/>
</dbReference>
<keyword evidence="6 7" id="KW-0804">Transcription</keyword>
<proteinExistence type="inferred from homology"/>
<organism evidence="9 10">
    <name type="scientific">Massiliimalia timonensis</name>
    <dbReference type="NCBI Taxonomy" id="1987501"/>
    <lineage>
        <taxon>Bacteria</taxon>
        <taxon>Bacillati</taxon>
        <taxon>Bacillota</taxon>
        <taxon>Clostridia</taxon>
        <taxon>Eubacteriales</taxon>
        <taxon>Oscillospiraceae</taxon>
        <taxon>Massiliimalia</taxon>
    </lineage>
</organism>
<dbReference type="PIRSF" id="PIRSF000770">
    <property type="entry name" value="RNA_pol_sigma-SigE/K"/>
    <property type="match status" value="1"/>
</dbReference>
<dbReference type="NCBIfam" id="TIGR02937">
    <property type="entry name" value="sigma70-ECF"/>
    <property type="match status" value="1"/>
</dbReference>
<dbReference type="PANTHER" id="PTHR30376">
    <property type="entry name" value="SIGMA FACTOR RPOH HEAT SHOCK RELATED"/>
    <property type="match status" value="1"/>
</dbReference>
<evidence type="ECO:0000256" key="6">
    <source>
        <dbReference type="ARBA" id="ARBA00023163"/>
    </source>
</evidence>
<dbReference type="GO" id="GO:0030435">
    <property type="term" value="P:sporulation resulting in formation of a cellular spore"/>
    <property type="evidence" value="ECO:0007669"/>
    <property type="project" value="UniProtKB-KW"/>
</dbReference>
<comment type="function">
    <text evidence="7">Sigma factors are initiation factors that promote the attachment of RNA polymerase to specific initiation sites and are then released.</text>
</comment>
<dbReference type="InterPro" id="IPR000943">
    <property type="entry name" value="RNA_pol_sigma70"/>
</dbReference>
<comment type="similarity">
    <text evidence="1 7">Belongs to the sigma-70 factor family.</text>
</comment>
<evidence type="ECO:0000256" key="4">
    <source>
        <dbReference type="ARBA" id="ARBA00023082"/>
    </source>
</evidence>
<dbReference type="PRINTS" id="PR00046">
    <property type="entry name" value="SIGMA70FCT"/>
</dbReference>
<evidence type="ECO:0000256" key="7">
    <source>
        <dbReference type="RuleBase" id="RU362124"/>
    </source>
</evidence>
<dbReference type="GO" id="GO:0006352">
    <property type="term" value="P:DNA-templated transcription initiation"/>
    <property type="evidence" value="ECO:0007669"/>
    <property type="project" value="InterPro"/>
</dbReference>
<dbReference type="EMBL" id="JACRTL010000002">
    <property type="protein sequence ID" value="MBC8610528.1"/>
    <property type="molecule type" value="Genomic_DNA"/>
</dbReference>
<dbReference type="Pfam" id="PF04545">
    <property type="entry name" value="Sigma70_r4"/>
    <property type="match status" value="1"/>
</dbReference>
<evidence type="ECO:0000256" key="2">
    <source>
        <dbReference type="ARBA" id="ARBA00022969"/>
    </source>
</evidence>
<keyword evidence="10" id="KW-1185">Reference proteome</keyword>
<dbReference type="InterPro" id="IPR013324">
    <property type="entry name" value="RNA_pol_sigma_r3/r4-like"/>
</dbReference>
<keyword evidence="2" id="KW-0749">Sporulation</keyword>
<evidence type="ECO:0000259" key="8">
    <source>
        <dbReference type="PROSITE" id="PS50943"/>
    </source>
</evidence>
<dbReference type="InterPro" id="IPR014284">
    <property type="entry name" value="RNA_pol_sigma-70_dom"/>
</dbReference>
<dbReference type="InterPro" id="IPR007627">
    <property type="entry name" value="RNA_pol_sigma70_r2"/>
</dbReference>
<keyword evidence="4 7" id="KW-0731">Sigma factor</keyword>
<gene>
    <name evidence="9" type="primary">sigK</name>
    <name evidence="9" type="ORF">H8702_05255</name>
</gene>
<dbReference type="RefSeq" id="WP_093989467.1">
    <property type="nucleotide sequence ID" value="NZ_FYDD01000004.1"/>
</dbReference>
<evidence type="ECO:0000256" key="5">
    <source>
        <dbReference type="ARBA" id="ARBA00023125"/>
    </source>
</evidence>
<dbReference type="InterPro" id="IPR001387">
    <property type="entry name" value="Cro/C1-type_HTH"/>
</dbReference>
<dbReference type="PROSITE" id="PS00716">
    <property type="entry name" value="SIGMA70_2"/>
    <property type="match status" value="1"/>
</dbReference>
<dbReference type="GO" id="GO:0003677">
    <property type="term" value="F:DNA binding"/>
    <property type="evidence" value="ECO:0007669"/>
    <property type="project" value="UniProtKB-KW"/>
</dbReference>
<dbReference type="Proteomes" id="UP000632659">
    <property type="component" value="Unassembled WGS sequence"/>
</dbReference>
<dbReference type="Pfam" id="PF04542">
    <property type="entry name" value="Sigma70_r2"/>
    <property type="match status" value="1"/>
</dbReference>
<dbReference type="OrthoDB" id="9809557at2"/>
<dbReference type="PROSITE" id="PS50943">
    <property type="entry name" value="HTH_CROC1"/>
    <property type="match status" value="1"/>
</dbReference>
<dbReference type="InterPro" id="IPR036388">
    <property type="entry name" value="WH-like_DNA-bd_sf"/>
</dbReference>
<dbReference type="InterPro" id="IPR013325">
    <property type="entry name" value="RNA_pol_sigma_r2"/>
</dbReference>
<feature type="domain" description="HTH cro/C1-type" evidence="8">
    <location>
        <begin position="195"/>
        <end position="214"/>
    </location>
</feature>
<dbReference type="Gene3D" id="1.20.120.1810">
    <property type="match status" value="1"/>
</dbReference>
<evidence type="ECO:0000313" key="9">
    <source>
        <dbReference type="EMBL" id="MBC8610528.1"/>
    </source>
</evidence>
<reference evidence="9" key="1">
    <citation type="submission" date="2020-08" db="EMBL/GenBank/DDBJ databases">
        <title>Genome public.</title>
        <authorList>
            <person name="Liu C."/>
            <person name="Sun Q."/>
        </authorList>
    </citation>
    <scope>NUCLEOTIDE SEQUENCE</scope>
    <source>
        <strain evidence="9">NSJ-15</strain>
    </source>
</reference>
<name>A0A8J6TUE9_9FIRM</name>
<sequence>MFMDWISVVMEKLLFLALHVEGIGTFPKPLSAEEERKCFEEMRQGSEEARGKLVEHNLRLVAHIAKKYYALSGDQDDLISIGTIGLIKSISTFSYDKGTRFATYASRCIENEILMHFRNIKKSASDVSISDPIDSDKDGNTLTLMDLVADETCMIDRIDLRLKSEKLYRCIEKELDEREKLIIQLRYGLNGRRPLTQREIAKKLKISRSYVSRIQKKAIATLRKCFAGDEL</sequence>
<evidence type="ECO:0000256" key="3">
    <source>
        <dbReference type="ARBA" id="ARBA00023015"/>
    </source>
</evidence>
<dbReference type="InterPro" id="IPR007630">
    <property type="entry name" value="RNA_pol_sigma70_r4"/>
</dbReference>
<dbReference type="SUPFAM" id="SSF88946">
    <property type="entry name" value="Sigma2 domain of RNA polymerase sigma factors"/>
    <property type="match status" value="1"/>
</dbReference>
<accession>A0A8J6TUE9</accession>
<comment type="caution">
    <text evidence="9">The sequence shown here is derived from an EMBL/GenBank/DDBJ whole genome shotgun (WGS) entry which is preliminary data.</text>
</comment>
<dbReference type="Gene3D" id="1.10.10.10">
    <property type="entry name" value="Winged helix-like DNA-binding domain superfamily/Winged helix DNA-binding domain"/>
    <property type="match status" value="1"/>
</dbReference>
<dbReference type="NCBIfam" id="NF004471">
    <property type="entry name" value="PRK05803.1"/>
    <property type="match status" value="1"/>
</dbReference>
<dbReference type="AlphaFoldDB" id="A0A8J6TUE9"/>
<dbReference type="SUPFAM" id="SSF88659">
    <property type="entry name" value="Sigma3 and sigma4 domains of RNA polymerase sigma factors"/>
    <property type="match status" value="1"/>
</dbReference>
<keyword evidence="3 7" id="KW-0805">Transcription regulation</keyword>
<keyword evidence="5 7" id="KW-0238">DNA-binding</keyword>
<evidence type="ECO:0000313" key="10">
    <source>
        <dbReference type="Proteomes" id="UP000632659"/>
    </source>
</evidence>
<evidence type="ECO:0000256" key="1">
    <source>
        <dbReference type="ARBA" id="ARBA00007788"/>
    </source>
</evidence>
<dbReference type="PANTHER" id="PTHR30376:SF3">
    <property type="entry name" value="RNA POLYMERASE SIGMA FACTOR RPOH"/>
    <property type="match status" value="1"/>
</dbReference>
<dbReference type="CDD" id="cd06171">
    <property type="entry name" value="Sigma70_r4"/>
    <property type="match status" value="1"/>
</dbReference>
<dbReference type="GO" id="GO:0016987">
    <property type="term" value="F:sigma factor activity"/>
    <property type="evidence" value="ECO:0007669"/>
    <property type="project" value="UniProtKB-KW"/>
</dbReference>
<protein>
    <recommendedName>
        <fullName evidence="7">RNA polymerase sigma factor</fullName>
    </recommendedName>
</protein>
<dbReference type="PROSITE" id="PS00715">
    <property type="entry name" value="SIGMA70_1"/>
    <property type="match status" value="1"/>
</dbReference>